<comment type="pathway">
    <text evidence="3 10">Organic acid metabolism; glycolate biosynthesis; glycolate from 2-phosphoglycolate: step 1/1.</text>
</comment>
<feature type="active site" description="Nucleophile" evidence="10">
    <location>
        <position position="11"/>
    </location>
</feature>
<keyword evidence="7 10" id="KW-0378">Hydrolase</keyword>
<dbReference type="InterPro" id="IPR037512">
    <property type="entry name" value="PGPase_prok"/>
</dbReference>
<dbReference type="InterPro" id="IPR023214">
    <property type="entry name" value="HAD_sf"/>
</dbReference>
<dbReference type="PANTHER" id="PTHR43434:SF1">
    <property type="entry name" value="PHOSPHOGLYCOLATE PHOSPHATASE"/>
    <property type="match status" value="1"/>
</dbReference>
<dbReference type="GO" id="GO:0005975">
    <property type="term" value="P:carbohydrate metabolic process"/>
    <property type="evidence" value="ECO:0007669"/>
    <property type="project" value="InterPro"/>
</dbReference>
<protein>
    <recommendedName>
        <fullName evidence="5 10">Phosphoglycolate phosphatase</fullName>
        <shortName evidence="10">PGP</shortName>
        <shortName evidence="10">PGPase</shortName>
        <ecNumber evidence="5 10">3.1.3.18</ecNumber>
    </recommendedName>
</protein>
<dbReference type="AlphaFoldDB" id="A0A1H7TZJ3"/>
<sequence>MTSLPSIVGFDLDGTLVDTSRDLAAAVNHALGAAGRPTLPVARIITMVGGGARRMLAQALDATGGYDPDELDRLHDALLDYYAANICVDSTSYPGVVEALDALAERGVTLGIVTNKLERFTRPLLGQLGLAHRFAAIIGGDTLGNGMAKPSPEPIRTMIEGCGGGRAAFVGDSIYDVSAAHAAGIPALVYRGGFTLEGVDRLGADGVIDHYDQLVAMLERL</sequence>
<feature type="binding site" evidence="10">
    <location>
        <position position="13"/>
    </location>
    <ligand>
        <name>Mg(2+)</name>
        <dbReference type="ChEBI" id="CHEBI:18420"/>
    </ligand>
</feature>
<evidence type="ECO:0000256" key="1">
    <source>
        <dbReference type="ARBA" id="ARBA00000830"/>
    </source>
</evidence>
<keyword evidence="8 10" id="KW-0460">Magnesium</keyword>
<evidence type="ECO:0000256" key="8">
    <source>
        <dbReference type="ARBA" id="ARBA00022842"/>
    </source>
</evidence>
<evidence type="ECO:0000256" key="5">
    <source>
        <dbReference type="ARBA" id="ARBA00013078"/>
    </source>
</evidence>
<dbReference type="OrthoDB" id="9793014at2"/>
<dbReference type="Gene3D" id="1.10.150.240">
    <property type="entry name" value="Putative phosphatase, domain 2"/>
    <property type="match status" value="1"/>
</dbReference>
<evidence type="ECO:0000256" key="4">
    <source>
        <dbReference type="ARBA" id="ARBA00006171"/>
    </source>
</evidence>
<dbReference type="InterPro" id="IPR041492">
    <property type="entry name" value="HAD_2"/>
</dbReference>
<evidence type="ECO:0000256" key="3">
    <source>
        <dbReference type="ARBA" id="ARBA00004818"/>
    </source>
</evidence>
<comment type="function">
    <text evidence="10">Specifically catalyzes the dephosphorylation of 2-phosphoglycolate. Is involved in the dissimilation of the intracellular 2-phosphoglycolate formed during the DNA repair of 3'-phosphoglycolate ends, a major class of DNA lesions induced by oxidative stress.</text>
</comment>
<dbReference type="InterPro" id="IPR006439">
    <property type="entry name" value="HAD-SF_hydro_IA"/>
</dbReference>
<dbReference type="Gene3D" id="3.40.50.1000">
    <property type="entry name" value="HAD superfamily/HAD-like"/>
    <property type="match status" value="1"/>
</dbReference>
<evidence type="ECO:0000256" key="2">
    <source>
        <dbReference type="ARBA" id="ARBA00001946"/>
    </source>
</evidence>
<dbReference type="EMBL" id="FNZZ01000006">
    <property type="protein sequence ID" value="SEL90260.1"/>
    <property type="molecule type" value="Genomic_DNA"/>
</dbReference>
<dbReference type="GO" id="GO:0006281">
    <property type="term" value="P:DNA repair"/>
    <property type="evidence" value="ECO:0007669"/>
    <property type="project" value="TreeGrafter"/>
</dbReference>
<accession>A0A1H7TZJ3</accession>
<comment type="similarity">
    <text evidence="4 10">Belongs to the HAD-like hydrolase superfamily. CbbY/CbbZ/Gph/YieH family.</text>
</comment>
<name>A0A1H7TZJ3_9SPHN</name>
<dbReference type="GO" id="GO:0046295">
    <property type="term" value="P:glycolate biosynthetic process"/>
    <property type="evidence" value="ECO:0007669"/>
    <property type="project" value="UniProtKB-UniRule"/>
</dbReference>
<keyword evidence="12" id="KW-1185">Reference proteome</keyword>
<evidence type="ECO:0000256" key="6">
    <source>
        <dbReference type="ARBA" id="ARBA00022723"/>
    </source>
</evidence>
<gene>
    <name evidence="11" type="ORF">SAMN05216382_2885</name>
</gene>
<feature type="binding site" evidence="10">
    <location>
        <position position="172"/>
    </location>
    <ligand>
        <name>Mg(2+)</name>
        <dbReference type="ChEBI" id="CHEBI:18420"/>
    </ligand>
</feature>
<dbReference type="PANTHER" id="PTHR43434">
    <property type="entry name" value="PHOSPHOGLYCOLATE PHOSPHATASE"/>
    <property type="match status" value="1"/>
</dbReference>
<dbReference type="InterPro" id="IPR050155">
    <property type="entry name" value="HAD-like_hydrolase_sf"/>
</dbReference>
<evidence type="ECO:0000256" key="10">
    <source>
        <dbReference type="HAMAP-Rule" id="MF_00495"/>
    </source>
</evidence>
<dbReference type="UniPathway" id="UPA00865">
    <property type="reaction ID" value="UER00834"/>
</dbReference>
<comment type="catalytic activity">
    <reaction evidence="1 10">
        <text>2-phosphoglycolate + H2O = glycolate + phosphate</text>
        <dbReference type="Rhea" id="RHEA:14369"/>
        <dbReference type="ChEBI" id="CHEBI:15377"/>
        <dbReference type="ChEBI" id="CHEBI:29805"/>
        <dbReference type="ChEBI" id="CHEBI:43474"/>
        <dbReference type="ChEBI" id="CHEBI:58033"/>
        <dbReference type="EC" id="3.1.3.18"/>
    </reaction>
</comment>
<keyword evidence="9 10" id="KW-0119">Carbohydrate metabolism</keyword>
<feature type="binding site" evidence="10">
    <location>
        <position position="11"/>
    </location>
    <ligand>
        <name>Mg(2+)</name>
        <dbReference type="ChEBI" id="CHEBI:18420"/>
    </ligand>
</feature>
<dbReference type="STRING" id="1855283.SAMN05216382_2885"/>
<dbReference type="HAMAP" id="MF_00495">
    <property type="entry name" value="GPH_hydrolase_bact"/>
    <property type="match status" value="1"/>
</dbReference>
<dbReference type="SUPFAM" id="SSF56784">
    <property type="entry name" value="HAD-like"/>
    <property type="match status" value="1"/>
</dbReference>
<evidence type="ECO:0000313" key="11">
    <source>
        <dbReference type="EMBL" id="SEL90260.1"/>
    </source>
</evidence>
<dbReference type="Pfam" id="PF13419">
    <property type="entry name" value="HAD_2"/>
    <property type="match status" value="1"/>
</dbReference>
<dbReference type="InterPro" id="IPR036412">
    <property type="entry name" value="HAD-like_sf"/>
</dbReference>
<keyword evidence="6 10" id="KW-0479">Metal-binding</keyword>
<evidence type="ECO:0000313" key="12">
    <source>
        <dbReference type="Proteomes" id="UP000199214"/>
    </source>
</evidence>
<dbReference type="SFLD" id="SFLDG01129">
    <property type="entry name" value="C1.5:_HAD__Beta-PGM__Phosphata"/>
    <property type="match status" value="1"/>
</dbReference>
<reference evidence="12" key="1">
    <citation type="submission" date="2016-10" db="EMBL/GenBank/DDBJ databases">
        <authorList>
            <person name="Varghese N."/>
            <person name="Submissions S."/>
        </authorList>
    </citation>
    <scope>NUCLEOTIDE SEQUENCE [LARGE SCALE GENOMIC DNA]</scope>
    <source>
        <strain evidence="12">JS21-1</strain>
    </source>
</reference>
<dbReference type="RefSeq" id="WP_093007525.1">
    <property type="nucleotide sequence ID" value="NZ_FNZZ01000006.1"/>
</dbReference>
<proteinExistence type="inferred from homology"/>
<dbReference type="GO" id="GO:0046872">
    <property type="term" value="F:metal ion binding"/>
    <property type="evidence" value="ECO:0007669"/>
    <property type="project" value="UniProtKB-KW"/>
</dbReference>
<dbReference type="SFLD" id="SFLDS00003">
    <property type="entry name" value="Haloacid_Dehalogenase"/>
    <property type="match status" value="1"/>
</dbReference>
<dbReference type="EC" id="3.1.3.18" evidence="5 10"/>
<evidence type="ECO:0000256" key="7">
    <source>
        <dbReference type="ARBA" id="ARBA00022801"/>
    </source>
</evidence>
<dbReference type="InterPro" id="IPR023198">
    <property type="entry name" value="PGP-like_dom2"/>
</dbReference>
<organism evidence="11 12">
    <name type="scientific">Sphingomonas palmae</name>
    <dbReference type="NCBI Taxonomy" id="1855283"/>
    <lineage>
        <taxon>Bacteria</taxon>
        <taxon>Pseudomonadati</taxon>
        <taxon>Pseudomonadota</taxon>
        <taxon>Alphaproteobacteria</taxon>
        <taxon>Sphingomonadales</taxon>
        <taxon>Sphingomonadaceae</taxon>
        <taxon>Sphingomonas</taxon>
    </lineage>
</organism>
<dbReference type="GO" id="GO:0005829">
    <property type="term" value="C:cytosol"/>
    <property type="evidence" value="ECO:0007669"/>
    <property type="project" value="TreeGrafter"/>
</dbReference>
<dbReference type="NCBIfam" id="TIGR01549">
    <property type="entry name" value="HAD-SF-IA-v1"/>
    <property type="match status" value="1"/>
</dbReference>
<dbReference type="Proteomes" id="UP000199214">
    <property type="component" value="Unassembled WGS sequence"/>
</dbReference>
<comment type="cofactor">
    <cofactor evidence="2 10">
        <name>Mg(2+)</name>
        <dbReference type="ChEBI" id="CHEBI:18420"/>
    </cofactor>
</comment>
<evidence type="ECO:0000256" key="9">
    <source>
        <dbReference type="ARBA" id="ARBA00023277"/>
    </source>
</evidence>
<dbReference type="GO" id="GO:0008967">
    <property type="term" value="F:phosphoglycolate phosphatase activity"/>
    <property type="evidence" value="ECO:0007669"/>
    <property type="project" value="UniProtKB-UniRule"/>
</dbReference>